<sequence length="97" mass="10570">MVSSNRGAHVLVWEQPGLEDQRPGKKSGGLGHRHFVTFMLFLGMANAYIMRTNMSVAIVAMVNHTALPVISEPTDTECGVLVGNETHVSTKLSYLDT</sequence>
<protein>
    <submittedName>
        <fullName evidence="2">Uncharacterized protein</fullName>
    </submittedName>
</protein>
<dbReference type="AlphaFoldDB" id="A0A2A4J417"/>
<evidence type="ECO:0000313" key="2">
    <source>
        <dbReference type="EMBL" id="PCG66815.1"/>
    </source>
</evidence>
<dbReference type="STRING" id="7102.A0A2A4J417"/>
<keyword evidence="1" id="KW-1133">Transmembrane helix</keyword>
<evidence type="ECO:0000256" key="1">
    <source>
        <dbReference type="SAM" id="Phobius"/>
    </source>
</evidence>
<accession>A0A2A4J417</accession>
<name>A0A2A4J417_HELVI</name>
<dbReference type="EMBL" id="NWSH01003188">
    <property type="protein sequence ID" value="PCG66815.1"/>
    <property type="molecule type" value="Genomic_DNA"/>
</dbReference>
<organism evidence="2">
    <name type="scientific">Heliothis virescens</name>
    <name type="common">Tobacco budworm moth</name>
    <dbReference type="NCBI Taxonomy" id="7102"/>
    <lineage>
        <taxon>Eukaryota</taxon>
        <taxon>Metazoa</taxon>
        <taxon>Ecdysozoa</taxon>
        <taxon>Arthropoda</taxon>
        <taxon>Hexapoda</taxon>
        <taxon>Insecta</taxon>
        <taxon>Pterygota</taxon>
        <taxon>Neoptera</taxon>
        <taxon>Endopterygota</taxon>
        <taxon>Lepidoptera</taxon>
        <taxon>Glossata</taxon>
        <taxon>Ditrysia</taxon>
        <taxon>Noctuoidea</taxon>
        <taxon>Noctuidae</taxon>
        <taxon>Heliothinae</taxon>
        <taxon>Heliothis</taxon>
    </lineage>
</organism>
<keyword evidence="1" id="KW-0472">Membrane</keyword>
<reference evidence="2" key="1">
    <citation type="submission" date="2017-09" db="EMBL/GenBank/DDBJ databases">
        <title>Contemporary evolution of a Lepidopteran species, Heliothis virescens, in response to modern agricultural practices.</title>
        <authorList>
            <person name="Fritz M.L."/>
            <person name="Deyonke A.M."/>
            <person name="Papanicolaou A."/>
            <person name="Micinski S."/>
            <person name="Westbrook J."/>
            <person name="Gould F."/>
        </authorList>
    </citation>
    <scope>NUCLEOTIDE SEQUENCE [LARGE SCALE GENOMIC DNA]</scope>
    <source>
        <strain evidence="2">HvINT-</strain>
        <tissue evidence="2">Whole body</tissue>
    </source>
</reference>
<comment type="caution">
    <text evidence="2">The sequence shown here is derived from an EMBL/GenBank/DDBJ whole genome shotgun (WGS) entry which is preliminary data.</text>
</comment>
<proteinExistence type="predicted"/>
<keyword evidence="1" id="KW-0812">Transmembrane</keyword>
<gene>
    <name evidence="2" type="ORF">B5V51_7196</name>
</gene>
<feature type="transmembrane region" description="Helical" evidence="1">
    <location>
        <begin position="30"/>
        <end position="49"/>
    </location>
</feature>